<protein>
    <submittedName>
        <fullName evidence="1">Uncharacterized protein</fullName>
    </submittedName>
</protein>
<reference evidence="1" key="1">
    <citation type="submission" date="2020-11" db="EMBL/GenBank/DDBJ databases">
        <authorList>
            <person name="Tran Van P."/>
        </authorList>
    </citation>
    <scope>NUCLEOTIDE SEQUENCE</scope>
</reference>
<gene>
    <name evidence="1" type="ORF">TMSB3V08_LOCUS2940</name>
</gene>
<dbReference type="EMBL" id="OB793095">
    <property type="protein sequence ID" value="CAD7426044.1"/>
    <property type="molecule type" value="Genomic_DNA"/>
</dbReference>
<evidence type="ECO:0000313" key="1">
    <source>
        <dbReference type="EMBL" id="CAD7426044.1"/>
    </source>
</evidence>
<organism evidence="1">
    <name type="scientific">Timema monikensis</name>
    <dbReference type="NCBI Taxonomy" id="170555"/>
    <lineage>
        <taxon>Eukaryota</taxon>
        <taxon>Metazoa</taxon>
        <taxon>Ecdysozoa</taxon>
        <taxon>Arthropoda</taxon>
        <taxon>Hexapoda</taxon>
        <taxon>Insecta</taxon>
        <taxon>Pterygota</taxon>
        <taxon>Neoptera</taxon>
        <taxon>Polyneoptera</taxon>
        <taxon>Phasmatodea</taxon>
        <taxon>Timematodea</taxon>
        <taxon>Timematoidea</taxon>
        <taxon>Timematidae</taxon>
        <taxon>Timema</taxon>
    </lineage>
</organism>
<accession>A0A7R9E254</accession>
<proteinExistence type="predicted"/>
<dbReference type="AlphaFoldDB" id="A0A7R9E254"/>
<sequence length="272" mass="30727">MKREGEVITTLSWNYYFHSSESPHNHKARQDETDVFVCAHAAGEYKCDDTTSSRFLCNTAITIAEPVLLRRRDGLVDVIYLTGLEPQTFPLPPFLAIRLRNGPAIISMPSLDESKLDHYAKVTDSWVYLYSDYLMPILGRVFGGSGMYLEVGEDLKDRGEDESTDLRALDIKKKDVLFSMDTIDFMKKCRLWDEKQIDFAEQVESVAYVLCGESPITLDKFCQIFKAKGAAVKCDWFVRPATRSADTSARYRAFVIGAAWHLGGTECPCSTL</sequence>
<name>A0A7R9E254_9NEOP</name>